<accession>A0A6L2L7C3</accession>
<gene>
    <name evidence="1" type="ORF">Tci_029524</name>
</gene>
<dbReference type="AlphaFoldDB" id="A0A6L2L7C3"/>
<dbReference type="EMBL" id="BKCJ010003849">
    <property type="protein sequence ID" value="GEU57546.1"/>
    <property type="molecule type" value="Genomic_DNA"/>
</dbReference>
<comment type="caution">
    <text evidence="1">The sequence shown here is derived from an EMBL/GenBank/DDBJ whole genome shotgun (WGS) entry which is preliminary data.</text>
</comment>
<protein>
    <recommendedName>
        <fullName evidence="2">Pre-mRNA splicing Prp18-interacting factor</fullName>
    </recommendedName>
</protein>
<evidence type="ECO:0000313" key="1">
    <source>
        <dbReference type="EMBL" id="GEU57546.1"/>
    </source>
</evidence>
<reference evidence="1" key="1">
    <citation type="journal article" date="2019" name="Sci. Rep.">
        <title>Draft genome of Tanacetum cinerariifolium, the natural source of mosquito coil.</title>
        <authorList>
            <person name="Yamashiro T."/>
            <person name="Shiraishi A."/>
            <person name="Satake H."/>
            <person name="Nakayama K."/>
        </authorList>
    </citation>
    <scope>NUCLEOTIDE SEQUENCE</scope>
</reference>
<name>A0A6L2L7C3_TANCI</name>
<organism evidence="1">
    <name type="scientific">Tanacetum cinerariifolium</name>
    <name type="common">Dalmatian daisy</name>
    <name type="synonym">Chrysanthemum cinerariifolium</name>
    <dbReference type="NCBI Taxonomy" id="118510"/>
    <lineage>
        <taxon>Eukaryota</taxon>
        <taxon>Viridiplantae</taxon>
        <taxon>Streptophyta</taxon>
        <taxon>Embryophyta</taxon>
        <taxon>Tracheophyta</taxon>
        <taxon>Spermatophyta</taxon>
        <taxon>Magnoliopsida</taxon>
        <taxon>eudicotyledons</taxon>
        <taxon>Gunneridae</taxon>
        <taxon>Pentapetalae</taxon>
        <taxon>asterids</taxon>
        <taxon>campanulids</taxon>
        <taxon>Asterales</taxon>
        <taxon>Asteraceae</taxon>
        <taxon>Asteroideae</taxon>
        <taxon>Anthemideae</taxon>
        <taxon>Anthemidinae</taxon>
        <taxon>Tanacetum</taxon>
    </lineage>
</organism>
<evidence type="ECO:0008006" key="2">
    <source>
        <dbReference type="Google" id="ProtNLM"/>
    </source>
</evidence>
<sequence length="428" mass="49050">MSAFVLCVGCGEPLYGFSPCRWCTCEWCGNDLLDGICSLCNSRNSCIYDPNSNSFDCPPDSYHPSHPTYETYLGDSCENDSHFGYDCPPQFPLNYEVFKIKDAFGNKQYKLEDIQELFRKLFNDVKNIHEELAEYINTPSWNRPTFYNNGNDDDEDYSIAITPGFLITNSLSMGDEHLDTVLAMESDKFIKSSVENLVPNPSEFEGENECDVPACFTTFSNILFDADYDFHSSDDQLFFDEDFLKEIYSNHLFDEEIIPIKIDPYSFNVESDHIESMLNHDSSIIISSKIDFLFDEFANYPMSSGIEDDGFDSKREILIFENLPRKYTLSLPEKESFHFHIPSFSCPPAKPPDGNTGILNIKMMGDISEKKVPMPRLMITLVPNQEKSPVLLYHQGLEAFLHSTTFPRMILGKNNPLLDVFLFHFYPP</sequence>
<proteinExistence type="predicted"/>